<accession>A0A1M6RIN8</accession>
<dbReference type="RefSeq" id="WP_073088037.1">
    <property type="nucleotide sequence ID" value="NZ_FRBC01000002.1"/>
</dbReference>
<dbReference type="EMBL" id="FRBC01000002">
    <property type="protein sequence ID" value="SHK32335.1"/>
    <property type="molecule type" value="Genomic_DNA"/>
</dbReference>
<organism evidence="1 2">
    <name type="scientific">Selenomonas ruminantium</name>
    <dbReference type="NCBI Taxonomy" id="971"/>
    <lineage>
        <taxon>Bacteria</taxon>
        <taxon>Bacillati</taxon>
        <taxon>Bacillota</taxon>
        <taxon>Negativicutes</taxon>
        <taxon>Selenomonadales</taxon>
        <taxon>Selenomonadaceae</taxon>
        <taxon>Selenomonas</taxon>
    </lineage>
</organism>
<proteinExistence type="predicted"/>
<dbReference type="AlphaFoldDB" id="A0A1M6RIN8"/>
<gene>
    <name evidence="1" type="ORF">SAMN05216582_10293</name>
</gene>
<name>A0A1M6RIN8_SELRU</name>
<dbReference type="Proteomes" id="UP000184263">
    <property type="component" value="Unassembled WGS sequence"/>
</dbReference>
<reference evidence="1 2" key="1">
    <citation type="submission" date="2016-11" db="EMBL/GenBank/DDBJ databases">
        <authorList>
            <person name="Jaros S."/>
            <person name="Januszkiewicz K."/>
            <person name="Wedrychowicz H."/>
        </authorList>
    </citation>
    <scope>NUCLEOTIDE SEQUENCE [LARGE SCALE GENOMIC DNA]</scope>
    <source>
        <strain evidence="1 2">HD4</strain>
    </source>
</reference>
<evidence type="ECO:0000313" key="1">
    <source>
        <dbReference type="EMBL" id="SHK32335.1"/>
    </source>
</evidence>
<evidence type="ECO:0000313" key="2">
    <source>
        <dbReference type="Proteomes" id="UP000184263"/>
    </source>
</evidence>
<protein>
    <submittedName>
        <fullName evidence="1">Uncharacterized protein</fullName>
    </submittedName>
</protein>
<sequence length="99" mass="10772">MLAQKLFYCLQKQKKILMMTVLSLGMTINISIAASDVAKAELDKTKDISCREVKVEVPGTAIIPYPEGLDTTSSGASSVPKEINHDDSIYFKAIAPIII</sequence>